<dbReference type="OrthoDB" id="6414029at2759"/>
<evidence type="ECO:0000313" key="2">
    <source>
        <dbReference type="EMBL" id="GBO10466.1"/>
    </source>
</evidence>
<dbReference type="InterPro" id="IPR058831">
    <property type="entry name" value="LolA-like_dom_2nd"/>
</dbReference>
<comment type="caution">
    <text evidence="2">The sequence shown here is derived from an EMBL/GenBank/DDBJ whole genome shotgun (WGS) entry which is preliminary data.</text>
</comment>
<dbReference type="Proteomes" id="UP000499080">
    <property type="component" value="Unassembled WGS sequence"/>
</dbReference>
<organism evidence="2 3">
    <name type="scientific">Araneus ventricosus</name>
    <name type="common">Orbweaver spider</name>
    <name type="synonym">Epeira ventricosa</name>
    <dbReference type="NCBI Taxonomy" id="182803"/>
    <lineage>
        <taxon>Eukaryota</taxon>
        <taxon>Metazoa</taxon>
        <taxon>Ecdysozoa</taxon>
        <taxon>Arthropoda</taxon>
        <taxon>Chelicerata</taxon>
        <taxon>Arachnida</taxon>
        <taxon>Araneae</taxon>
        <taxon>Araneomorphae</taxon>
        <taxon>Entelegynae</taxon>
        <taxon>Araneoidea</taxon>
        <taxon>Araneidae</taxon>
        <taxon>Araneus</taxon>
    </lineage>
</organism>
<protein>
    <recommendedName>
        <fullName evidence="1">LolA-like domain-containing protein</fullName>
    </recommendedName>
</protein>
<feature type="non-terminal residue" evidence="2">
    <location>
        <position position="1"/>
    </location>
</feature>
<proteinExistence type="predicted"/>
<evidence type="ECO:0000313" key="3">
    <source>
        <dbReference type="Proteomes" id="UP000499080"/>
    </source>
</evidence>
<reference evidence="2 3" key="1">
    <citation type="journal article" date="2019" name="Sci. Rep.">
        <title>Orb-weaving spider Araneus ventricosus genome elucidates the spidroin gene catalogue.</title>
        <authorList>
            <person name="Kono N."/>
            <person name="Nakamura H."/>
            <person name="Ohtoshi R."/>
            <person name="Moran D.A.P."/>
            <person name="Shinohara A."/>
            <person name="Yoshida Y."/>
            <person name="Fujiwara M."/>
            <person name="Mori M."/>
            <person name="Tomita M."/>
            <person name="Arakawa K."/>
        </authorList>
    </citation>
    <scope>NUCLEOTIDE SEQUENCE [LARGE SCALE GENOMIC DNA]</scope>
</reference>
<keyword evidence="3" id="KW-1185">Reference proteome</keyword>
<name>A0A4Y2UFU0_ARAVE</name>
<gene>
    <name evidence="2" type="ORF">AVEN_223719_1</name>
</gene>
<accession>A0A4Y2UFU0</accession>
<evidence type="ECO:0000259" key="1">
    <source>
        <dbReference type="Pfam" id="PF25898"/>
    </source>
</evidence>
<sequence>PEVKLPDCNSNSCKSTLAAISITCMNNDGKVEIDQTYNFFRLKTSIIDTNVFLPPSGVFCNSTNKNKFPGLPSYFSFSYDLIDEQEETGIDPGVFAVHKKVWYDSKMNILRMDEFEDDGSLIASRVFDVKGGVAYTSISSLSTCEMGPVHGEDVSLDEMTRLPKVFFRGEKALNEAVYVGTRHIHALDYEVWSLMSVDKETYQKTVQDFYFTKDTDVAASVACIMGATCYPNLYDIALRDYLRVCLGLIHNQDADVCVCAQLPLVSHYHDLALLRFPFACLLTTIHPTVGYRSCSIWQRSGRHLCPRNLIATLWQIPHLRSAYAVHPTIRIRMLQHLWQGAT</sequence>
<dbReference type="AlphaFoldDB" id="A0A4Y2UFU0"/>
<dbReference type="Pfam" id="PF25898">
    <property type="entry name" value="LolA_2nd_metazoa"/>
    <property type="match status" value="1"/>
</dbReference>
<dbReference type="EMBL" id="BGPR01035581">
    <property type="protein sequence ID" value="GBO10466.1"/>
    <property type="molecule type" value="Genomic_DNA"/>
</dbReference>
<feature type="domain" description="LolA-like" evidence="1">
    <location>
        <begin position="55"/>
        <end position="215"/>
    </location>
</feature>